<feature type="transmembrane region" description="Helical" evidence="6">
    <location>
        <begin position="119"/>
        <end position="138"/>
    </location>
</feature>
<dbReference type="Proteomes" id="UP000800035">
    <property type="component" value="Unassembled WGS sequence"/>
</dbReference>
<keyword evidence="3 6" id="KW-0812">Transmembrane</keyword>
<gene>
    <name evidence="7" type="ORF">CC80DRAFT_489013</name>
</gene>
<evidence type="ECO:0000313" key="7">
    <source>
        <dbReference type="EMBL" id="KAF1960750.1"/>
    </source>
</evidence>
<dbReference type="Pfam" id="PF25129">
    <property type="entry name" value="Pyr4-TMTC"/>
    <property type="match status" value="1"/>
</dbReference>
<feature type="transmembrane region" description="Helical" evidence="6">
    <location>
        <begin position="30"/>
        <end position="53"/>
    </location>
</feature>
<evidence type="ECO:0000256" key="5">
    <source>
        <dbReference type="ARBA" id="ARBA00023136"/>
    </source>
</evidence>
<proteinExistence type="inferred from homology"/>
<dbReference type="PANTHER" id="PTHR42038:SF4">
    <property type="entry name" value="INTEGRAL MEMBRANE PROTEIN"/>
    <property type="match status" value="1"/>
</dbReference>
<feature type="transmembrane region" description="Helical" evidence="6">
    <location>
        <begin position="60"/>
        <end position="80"/>
    </location>
</feature>
<dbReference type="GO" id="GO:0016020">
    <property type="term" value="C:membrane"/>
    <property type="evidence" value="ECO:0007669"/>
    <property type="project" value="UniProtKB-SubCell"/>
</dbReference>
<feature type="transmembrane region" description="Helical" evidence="6">
    <location>
        <begin position="150"/>
        <end position="170"/>
    </location>
</feature>
<dbReference type="EMBL" id="ML976982">
    <property type="protein sequence ID" value="KAF1960750.1"/>
    <property type="molecule type" value="Genomic_DNA"/>
</dbReference>
<name>A0A6A5U8U5_9PLEO</name>
<dbReference type="GO" id="GO:0016829">
    <property type="term" value="F:lyase activity"/>
    <property type="evidence" value="ECO:0007669"/>
    <property type="project" value="InterPro"/>
</dbReference>
<evidence type="ECO:0000313" key="8">
    <source>
        <dbReference type="Proteomes" id="UP000800035"/>
    </source>
</evidence>
<feature type="transmembrane region" description="Helical" evidence="6">
    <location>
        <begin position="214"/>
        <end position="238"/>
    </location>
</feature>
<comment type="subcellular location">
    <subcellularLocation>
        <location evidence="1">Membrane</location>
        <topology evidence="1">Multi-pass membrane protein</topology>
    </subcellularLocation>
</comment>
<dbReference type="AlphaFoldDB" id="A0A6A5U8U5"/>
<protein>
    <submittedName>
        <fullName evidence="7">Uncharacterized protein</fullName>
    </submittedName>
</protein>
<keyword evidence="5 6" id="KW-0472">Membrane</keyword>
<accession>A0A6A5U8U5</accession>
<keyword evidence="4 6" id="KW-1133">Transmembrane helix</keyword>
<keyword evidence="8" id="KW-1185">Reference proteome</keyword>
<evidence type="ECO:0000256" key="2">
    <source>
        <dbReference type="ARBA" id="ARBA00006757"/>
    </source>
</evidence>
<evidence type="ECO:0000256" key="1">
    <source>
        <dbReference type="ARBA" id="ARBA00004141"/>
    </source>
</evidence>
<dbReference type="OrthoDB" id="5294024at2759"/>
<dbReference type="InterPro" id="IPR039020">
    <property type="entry name" value="PaxB-like"/>
</dbReference>
<comment type="similarity">
    <text evidence="2">Belongs to the paxB family.</text>
</comment>
<sequence>MPFSPAHALTPIHIIPQPADLALSPPESYLYIQDFLIILCALLYTLCYIFYTLRTYHDRFCAGTPLYLSLTMAYEVYYALLMTSAAWERACFLVWFAFDACFVAVAVTRAYPRKQWGRMLAVLGVGFVAGLGVLRAAGVLWRDDLEMVTAYWTGVLLQLPIGWASVWLLYRRRDTRGQSLEIWITRYLGCITAFGVFIWRYVNVPENWAYVGGFWSVALMAATLFPETIYPFVYLWAYGKERERERQKPKVA</sequence>
<feature type="transmembrane region" description="Helical" evidence="6">
    <location>
        <begin position="86"/>
        <end position="107"/>
    </location>
</feature>
<dbReference type="PANTHER" id="PTHR42038">
    <property type="match status" value="1"/>
</dbReference>
<organism evidence="7 8">
    <name type="scientific">Byssothecium circinans</name>
    <dbReference type="NCBI Taxonomy" id="147558"/>
    <lineage>
        <taxon>Eukaryota</taxon>
        <taxon>Fungi</taxon>
        <taxon>Dikarya</taxon>
        <taxon>Ascomycota</taxon>
        <taxon>Pezizomycotina</taxon>
        <taxon>Dothideomycetes</taxon>
        <taxon>Pleosporomycetidae</taxon>
        <taxon>Pleosporales</taxon>
        <taxon>Massarineae</taxon>
        <taxon>Massarinaceae</taxon>
        <taxon>Byssothecium</taxon>
    </lineage>
</organism>
<feature type="transmembrane region" description="Helical" evidence="6">
    <location>
        <begin position="182"/>
        <end position="202"/>
    </location>
</feature>
<evidence type="ECO:0000256" key="4">
    <source>
        <dbReference type="ARBA" id="ARBA00022989"/>
    </source>
</evidence>
<reference evidence="7" key="1">
    <citation type="journal article" date="2020" name="Stud. Mycol.">
        <title>101 Dothideomycetes genomes: a test case for predicting lifestyles and emergence of pathogens.</title>
        <authorList>
            <person name="Haridas S."/>
            <person name="Albert R."/>
            <person name="Binder M."/>
            <person name="Bloem J."/>
            <person name="Labutti K."/>
            <person name="Salamov A."/>
            <person name="Andreopoulos B."/>
            <person name="Baker S."/>
            <person name="Barry K."/>
            <person name="Bills G."/>
            <person name="Bluhm B."/>
            <person name="Cannon C."/>
            <person name="Castanera R."/>
            <person name="Culley D."/>
            <person name="Daum C."/>
            <person name="Ezra D."/>
            <person name="Gonzalez J."/>
            <person name="Henrissat B."/>
            <person name="Kuo A."/>
            <person name="Liang C."/>
            <person name="Lipzen A."/>
            <person name="Lutzoni F."/>
            <person name="Magnuson J."/>
            <person name="Mondo S."/>
            <person name="Nolan M."/>
            <person name="Ohm R."/>
            <person name="Pangilinan J."/>
            <person name="Park H.-J."/>
            <person name="Ramirez L."/>
            <person name="Alfaro M."/>
            <person name="Sun H."/>
            <person name="Tritt A."/>
            <person name="Yoshinaga Y."/>
            <person name="Zwiers L.-H."/>
            <person name="Turgeon B."/>
            <person name="Goodwin S."/>
            <person name="Spatafora J."/>
            <person name="Crous P."/>
            <person name="Grigoriev I."/>
        </authorList>
    </citation>
    <scope>NUCLEOTIDE SEQUENCE</scope>
    <source>
        <strain evidence="7">CBS 675.92</strain>
    </source>
</reference>
<evidence type="ECO:0000256" key="6">
    <source>
        <dbReference type="SAM" id="Phobius"/>
    </source>
</evidence>
<evidence type="ECO:0000256" key="3">
    <source>
        <dbReference type="ARBA" id="ARBA00022692"/>
    </source>
</evidence>